<dbReference type="Proteomes" id="UP000176939">
    <property type="component" value="Unassembled WGS sequence"/>
</dbReference>
<gene>
    <name evidence="3" type="ORF">A2Z67_00775</name>
</gene>
<feature type="region of interest" description="Disordered" evidence="1">
    <location>
        <begin position="35"/>
        <end position="60"/>
    </location>
</feature>
<comment type="caution">
    <text evidence="3">The sequence shown here is derived from an EMBL/GenBank/DDBJ whole genome shotgun (WGS) entry which is preliminary data.</text>
</comment>
<feature type="transmembrane region" description="Helical" evidence="2">
    <location>
        <begin position="66"/>
        <end position="90"/>
    </location>
</feature>
<sequence>MEVRMATDRYSEMHYESELDAELKRRNIEVPEKVVQMNSEKRKQGKRQILRDNDKVRAGKKSSPKIIPCILLALFAALVLATVIVAVVWLRGEIGTRPAVVDVPTLPSVLMAAEPTYTLLPPQPTYTLLPPQPTYTPYPVEPTLVPTEVVASVADDPISLITNPYMQNYESSLQYTISSSLQVPSNILNGFSPVASLVMTDLVFPNSYTIQVPEPPANVDAYACFPQDYSVSDAFNRGCQALQNQGELPWTTPIAGYNDGENWSCDSPDGWCADDIQSFNWRVITGYEVCHPAVGCLKDPDGGAVMILFVNFHDSDEVWGPRNSSAIYVDSGFIGYGMMWDLSGVTYDVGDGIADLRNHYFFNLANPVGGDNRYAGQCGTSGLCNTVTYVVVARVWDRPELGINYSHFELINYGQWVRP</sequence>
<organism evidence="3 4">
    <name type="scientific">Candidatus Woesebacteria bacterium RBG_13_36_22</name>
    <dbReference type="NCBI Taxonomy" id="1802478"/>
    <lineage>
        <taxon>Bacteria</taxon>
        <taxon>Candidatus Woeseibacteriota</taxon>
    </lineage>
</organism>
<proteinExistence type="predicted"/>
<protein>
    <submittedName>
        <fullName evidence="3">Uncharacterized protein</fullName>
    </submittedName>
</protein>
<evidence type="ECO:0000313" key="3">
    <source>
        <dbReference type="EMBL" id="OGM09051.1"/>
    </source>
</evidence>
<dbReference type="EMBL" id="MGFQ01000029">
    <property type="protein sequence ID" value="OGM09051.1"/>
    <property type="molecule type" value="Genomic_DNA"/>
</dbReference>
<keyword evidence="2" id="KW-0812">Transmembrane</keyword>
<keyword evidence="2" id="KW-1133">Transmembrane helix</keyword>
<evidence type="ECO:0000313" key="4">
    <source>
        <dbReference type="Proteomes" id="UP000176939"/>
    </source>
</evidence>
<dbReference type="AlphaFoldDB" id="A0A1F7X258"/>
<evidence type="ECO:0000256" key="1">
    <source>
        <dbReference type="SAM" id="MobiDB-lite"/>
    </source>
</evidence>
<evidence type="ECO:0000256" key="2">
    <source>
        <dbReference type="SAM" id="Phobius"/>
    </source>
</evidence>
<reference evidence="3 4" key="1">
    <citation type="journal article" date="2016" name="Nat. Commun.">
        <title>Thousands of microbial genomes shed light on interconnected biogeochemical processes in an aquifer system.</title>
        <authorList>
            <person name="Anantharaman K."/>
            <person name="Brown C.T."/>
            <person name="Hug L.A."/>
            <person name="Sharon I."/>
            <person name="Castelle C.J."/>
            <person name="Probst A.J."/>
            <person name="Thomas B.C."/>
            <person name="Singh A."/>
            <person name="Wilkins M.J."/>
            <person name="Karaoz U."/>
            <person name="Brodie E.L."/>
            <person name="Williams K.H."/>
            <person name="Hubbard S.S."/>
            <person name="Banfield J.F."/>
        </authorList>
    </citation>
    <scope>NUCLEOTIDE SEQUENCE [LARGE SCALE GENOMIC DNA]</scope>
</reference>
<name>A0A1F7X258_9BACT</name>
<accession>A0A1F7X258</accession>
<keyword evidence="2" id="KW-0472">Membrane</keyword>